<feature type="compositionally biased region" description="Polar residues" evidence="1">
    <location>
        <begin position="587"/>
        <end position="598"/>
    </location>
</feature>
<proteinExistence type="predicted"/>
<dbReference type="InterPro" id="IPR012337">
    <property type="entry name" value="RNaseH-like_sf"/>
</dbReference>
<organism evidence="3 4">
    <name type="scientific">Acidocella aquatica</name>
    <dbReference type="NCBI Taxonomy" id="1922313"/>
    <lineage>
        <taxon>Bacteria</taxon>
        <taxon>Pseudomonadati</taxon>
        <taxon>Pseudomonadota</taxon>
        <taxon>Alphaproteobacteria</taxon>
        <taxon>Acetobacterales</taxon>
        <taxon>Acidocellaceae</taxon>
        <taxon>Acidocella</taxon>
    </lineage>
</organism>
<feature type="domain" description="Integrase catalytic" evidence="2">
    <location>
        <begin position="210"/>
        <end position="413"/>
    </location>
</feature>
<comment type="caution">
    <text evidence="3">The sequence shown here is derived from an EMBL/GenBank/DDBJ whole genome shotgun (WGS) entry which is preliminary data.</text>
</comment>
<dbReference type="Proteomes" id="UP001156641">
    <property type="component" value="Unassembled WGS sequence"/>
</dbReference>
<feature type="compositionally biased region" description="Low complexity" evidence="1">
    <location>
        <begin position="563"/>
        <end position="582"/>
    </location>
</feature>
<reference evidence="4" key="1">
    <citation type="journal article" date="2019" name="Int. J. Syst. Evol. Microbiol.">
        <title>The Global Catalogue of Microorganisms (GCM) 10K type strain sequencing project: providing services to taxonomists for standard genome sequencing and annotation.</title>
        <authorList>
            <consortium name="The Broad Institute Genomics Platform"/>
            <consortium name="The Broad Institute Genome Sequencing Center for Infectious Disease"/>
            <person name="Wu L."/>
            <person name="Ma J."/>
        </authorList>
    </citation>
    <scope>NUCLEOTIDE SEQUENCE [LARGE SCALE GENOMIC DNA]</scope>
    <source>
        <strain evidence="4">NBRC 112502</strain>
    </source>
</reference>
<dbReference type="Gene3D" id="3.30.420.10">
    <property type="entry name" value="Ribonuclease H-like superfamily/Ribonuclease H"/>
    <property type="match status" value="1"/>
</dbReference>
<dbReference type="InterPro" id="IPR036397">
    <property type="entry name" value="RNaseH_sf"/>
</dbReference>
<feature type="region of interest" description="Disordered" evidence="1">
    <location>
        <begin position="547"/>
        <end position="616"/>
    </location>
</feature>
<protein>
    <submittedName>
        <fullName evidence="3">Transposase</fullName>
    </submittedName>
</protein>
<dbReference type="EMBL" id="BSOS01000084">
    <property type="protein sequence ID" value="GLR68220.1"/>
    <property type="molecule type" value="Genomic_DNA"/>
</dbReference>
<evidence type="ECO:0000313" key="4">
    <source>
        <dbReference type="Proteomes" id="UP001156641"/>
    </source>
</evidence>
<accession>A0ABQ6A9Z9</accession>
<evidence type="ECO:0000256" key="1">
    <source>
        <dbReference type="SAM" id="MobiDB-lite"/>
    </source>
</evidence>
<dbReference type="PROSITE" id="PS50994">
    <property type="entry name" value="INTEGRASE"/>
    <property type="match status" value="1"/>
</dbReference>
<sequence>MRFAGEDWLVDRPLGPDAVLLRNARDEIISADPARIELLLSEDAGGQRRLVAESHHSEADWAKATQRRDVLLALSRLPSRNAADIAAAARTLGLNVRRVWALLQQGKSNNFEVVDFLHAASGPRPKRLDKTVETITAQAIEQHYAKTSRPSLGSLHTDILQRCQAANLAPPSYHTIRARVAARDQIWLTRRRHGPKAARALRLLTGAHPGAPKPWARVQIDSTPCDIRLVSEIDRQVISRATATFALDIYSRALLGFSCSLESASTLTVATCLAQACRQKDEWLARRELSRLHWPIYGIPDILEYDQGSENIARGIQRGLKLHGIKPKIRPKGHPEQHGHIERLIGTMMRAVHELPGATFSNINERGEAEPDKLACLSVTELERVLAITIDSYNHTTHATTGERPIEKYLSYYRQPNLPDAERIPPRPAENFLLDFLPYEMRVLRRTGFRLFRVDYSSVDLLPLWRHDNGKQVARVIVYNPNSLAQIWVADETNGQYLVAPYRTPHPDMNLAESAELRSSLHASKARDRGEARLFENLSETRAIVAKAKSTTMRRKAERAHQARQAAQEAAPKPAPIISIPPANMPVSGTPQPAQTRSKAAWEAADVTPFTDVERS</sequence>
<keyword evidence="4" id="KW-1185">Reference proteome</keyword>
<dbReference type="SUPFAM" id="SSF53098">
    <property type="entry name" value="Ribonuclease H-like"/>
    <property type="match status" value="1"/>
</dbReference>
<evidence type="ECO:0000259" key="2">
    <source>
        <dbReference type="PROSITE" id="PS50994"/>
    </source>
</evidence>
<name>A0ABQ6A9Z9_9PROT</name>
<dbReference type="InterPro" id="IPR001584">
    <property type="entry name" value="Integrase_cat-core"/>
</dbReference>
<dbReference type="InterPro" id="IPR015378">
    <property type="entry name" value="Transposase-like_Mu_C"/>
</dbReference>
<dbReference type="Pfam" id="PF09299">
    <property type="entry name" value="Mu-transpos_C"/>
    <property type="match status" value="1"/>
</dbReference>
<dbReference type="RefSeq" id="WP_284259064.1">
    <property type="nucleotide sequence ID" value="NZ_BSOS01000084.1"/>
</dbReference>
<gene>
    <name evidence="3" type="ORF">GCM10010909_29010</name>
</gene>
<evidence type="ECO:0000313" key="3">
    <source>
        <dbReference type="EMBL" id="GLR68220.1"/>
    </source>
</evidence>